<dbReference type="InterPro" id="IPR017945">
    <property type="entry name" value="DHBP_synth_RibB-like_a/b_dom"/>
</dbReference>
<dbReference type="SUPFAM" id="SSF55821">
    <property type="entry name" value="YrdC/RibB"/>
    <property type="match status" value="1"/>
</dbReference>
<dbReference type="Gene3D" id="3.90.870.10">
    <property type="entry name" value="DHBP synthase"/>
    <property type="match status" value="1"/>
</dbReference>
<dbReference type="GO" id="GO:0003725">
    <property type="term" value="F:double-stranded RNA binding"/>
    <property type="evidence" value="ECO:0007669"/>
    <property type="project" value="InterPro"/>
</dbReference>
<evidence type="ECO:0000313" key="12">
    <source>
        <dbReference type="Proteomes" id="UP000005953"/>
    </source>
</evidence>
<dbReference type="PROSITE" id="PS51163">
    <property type="entry name" value="YRDC"/>
    <property type="match status" value="1"/>
</dbReference>
<dbReference type="RefSeq" id="WP_008048068.1">
    <property type="nucleotide sequence ID" value="NZ_CH724155.1"/>
</dbReference>
<dbReference type="Pfam" id="PF01300">
    <property type="entry name" value="Sua5_yciO_yrdC"/>
    <property type="match status" value="1"/>
</dbReference>
<dbReference type="NCBIfam" id="TIGR00057">
    <property type="entry name" value="L-threonylcarbamoyladenylate synthase"/>
    <property type="match status" value="1"/>
</dbReference>
<dbReference type="PANTHER" id="PTHR17490:SF18">
    <property type="entry name" value="THREONYLCARBAMOYL-AMP SYNTHASE"/>
    <property type="match status" value="1"/>
</dbReference>
<dbReference type="GO" id="GO:0000049">
    <property type="term" value="F:tRNA binding"/>
    <property type="evidence" value="ECO:0007669"/>
    <property type="project" value="TreeGrafter"/>
</dbReference>
<evidence type="ECO:0000256" key="2">
    <source>
        <dbReference type="ARBA" id="ARBA00022490"/>
    </source>
</evidence>
<accession>A4BK92</accession>
<sequence>MTFNQPLQIAAETLLEGGVIAYPTEGVYGLGCDPFNADAVSRILTIKRRPVHKGVILVADRLERFEPFLNPLNDAQRAQLKAHWPGPYTWVIPHNGRLPEWVTGGRPTVAVRVSAHPLARALSERSGLPIVSTSANRSGRPSLVTSLQVRTALGQDIDCLLHGRVQTPGQASQITDLISGQRFRD</sequence>
<evidence type="ECO:0000259" key="10">
    <source>
        <dbReference type="PROSITE" id="PS51163"/>
    </source>
</evidence>
<dbReference type="AlphaFoldDB" id="A4BK92"/>
<dbReference type="GO" id="GO:0002949">
    <property type="term" value="P:tRNA threonylcarbamoyladenosine modification"/>
    <property type="evidence" value="ECO:0007669"/>
    <property type="project" value="UniProtKB-UniRule"/>
</dbReference>
<gene>
    <name evidence="9" type="primary">tsaC</name>
    <name evidence="11" type="ORF">MED297_05069</name>
</gene>
<dbReference type="GO" id="GO:0005737">
    <property type="term" value="C:cytoplasm"/>
    <property type="evidence" value="ECO:0007669"/>
    <property type="project" value="UniProtKB-SubCell"/>
</dbReference>
<reference evidence="11 12" key="1">
    <citation type="submission" date="2006-02" db="EMBL/GenBank/DDBJ databases">
        <authorList>
            <person name="Pinhassi J."/>
            <person name="Pedros-Alio C."/>
            <person name="Ferriera S."/>
            <person name="Johnson J."/>
            <person name="Kravitz S."/>
            <person name="Halpern A."/>
            <person name="Remington K."/>
            <person name="Beeson K."/>
            <person name="Tran B."/>
            <person name="Rogers Y.-H."/>
            <person name="Friedman R."/>
            <person name="Venter J.C."/>
        </authorList>
    </citation>
    <scope>NUCLEOTIDE SEQUENCE [LARGE SCALE GENOMIC DNA]</scope>
    <source>
        <strain evidence="11 12">MED297</strain>
    </source>
</reference>
<evidence type="ECO:0000256" key="1">
    <source>
        <dbReference type="ARBA" id="ARBA00004496"/>
    </source>
</evidence>
<comment type="catalytic activity">
    <reaction evidence="8 9">
        <text>L-threonine + hydrogencarbonate + ATP = L-threonylcarbamoyladenylate + diphosphate + H2O</text>
        <dbReference type="Rhea" id="RHEA:36407"/>
        <dbReference type="ChEBI" id="CHEBI:15377"/>
        <dbReference type="ChEBI" id="CHEBI:17544"/>
        <dbReference type="ChEBI" id="CHEBI:30616"/>
        <dbReference type="ChEBI" id="CHEBI:33019"/>
        <dbReference type="ChEBI" id="CHEBI:57926"/>
        <dbReference type="ChEBI" id="CHEBI:73682"/>
        <dbReference type="EC" id="2.7.7.87"/>
    </reaction>
</comment>
<feature type="domain" description="YrdC-like" evidence="10">
    <location>
        <begin position="4"/>
        <end position="185"/>
    </location>
</feature>
<evidence type="ECO:0000256" key="5">
    <source>
        <dbReference type="ARBA" id="ARBA00022695"/>
    </source>
</evidence>
<keyword evidence="3 9" id="KW-0808">Transferase</keyword>
<dbReference type="GO" id="GO:0061710">
    <property type="term" value="F:L-threonylcarbamoyladenylate synthase"/>
    <property type="evidence" value="ECO:0007669"/>
    <property type="project" value="UniProtKB-EC"/>
</dbReference>
<dbReference type="PANTHER" id="PTHR17490">
    <property type="entry name" value="SUA5"/>
    <property type="match status" value="1"/>
</dbReference>
<evidence type="ECO:0000256" key="4">
    <source>
        <dbReference type="ARBA" id="ARBA00022694"/>
    </source>
</evidence>
<dbReference type="HOGENOM" id="CLU_031397_6_1_6"/>
<dbReference type="InterPro" id="IPR023535">
    <property type="entry name" value="TC-AMP_synthase"/>
</dbReference>
<dbReference type="GO" id="GO:0005524">
    <property type="term" value="F:ATP binding"/>
    <property type="evidence" value="ECO:0007669"/>
    <property type="project" value="UniProtKB-UniRule"/>
</dbReference>
<evidence type="ECO:0000256" key="9">
    <source>
        <dbReference type="HAMAP-Rule" id="MF_01852"/>
    </source>
</evidence>
<dbReference type="GO" id="GO:0006450">
    <property type="term" value="P:regulation of translational fidelity"/>
    <property type="evidence" value="ECO:0007669"/>
    <property type="project" value="TreeGrafter"/>
</dbReference>
<evidence type="ECO:0000313" key="11">
    <source>
        <dbReference type="EMBL" id="EAR07459.1"/>
    </source>
</evidence>
<name>A4BK92_9GAMM</name>
<organism evidence="11 12">
    <name type="scientific">Reinekea blandensis MED297</name>
    <dbReference type="NCBI Taxonomy" id="314283"/>
    <lineage>
        <taxon>Bacteria</taxon>
        <taxon>Pseudomonadati</taxon>
        <taxon>Pseudomonadota</taxon>
        <taxon>Gammaproteobacteria</taxon>
        <taxon>Oceanospirillales</taxon>
        <taxon>Saccharospirillaceae</taxon>
        <taxon>Reinekea</taxon>
    </lineage>
</organism>
<evidence type="ECO:0000256" key="7">
    <source>
        <dbReference type="ARBA" id="ARBA00022840"/>
    </source>
</evidence>
<evidence type="ECO:0000256" key="3">
    <source>
        <dbReference type="ARBA" id="ARBA00022679"/>
    </source>
</evidence>
<dbReference type="HAMAP" id="MF_01852">
    <property type="entry name" value="TsaC"/>
    <property type="match status" value="1"/>
</dbReference>
<comment type="caution">
    <text evidence="11">The sequence shown here is derived from an EMBL/GenBank/DDBJ whole genome shotgun (WGS) entry which is preliminary data.</text>
</comment>
<dbReference type="InterPro" id="IPR006070">
    <property type="entry name" value="Sua5-like_dom"/>
</dbReference>
<dbReference type="OrthoDB" id="9814580at2"/>
<protein>
    <recommendedName>
        <fullName evidence="9">Threonylcarbamoyl-AMP synthase</fullName>
        <shortName evidence="9">TC-AMP synthase</shortName>
        <ecNumber evidence="9">2.7.7.87</ecNumber>
    </recommendedName>
    <alternativeName>
        <fullName evidence="9">L-threonylcarbamoyladenylate synthase</fullName>
    </alternativeName>
    <alternativeName>
        <fullName evidence="9">t(6)A37 threonylcarbamoyladenosine biosynthesis protein TsaC</fullName>
    </alternativeName>
    <alternativeName>
        <fullName evidence="9">tRNA threonylcarbamoyladenosine biosynthesis protein TsaC</fullName>
    </alternativeName>
</protein>
<comment type="subcellular location">
    <subcellularLocation>
        <location evidence="1 9">Cytoplasm</location>
    </subcellularLocation>
</comment>
<keyword evidence="5 9" id="KW-0548">Nucleotidyltransferase</keyword>
<dbReference type="InterPro" id="IPR050156">
    <property type="entry name" value="TC-AMP_synthase_SUA5"/>
</dbReference>
<keyword evidence="7 9" id="KW-0067">ATP-binding</keyword>
<evidence type="ECO:0000256" key="6">
    <source>
        <dbReference type="ARBA" id="ARBA00022741"/>
    </source>
</evidence>
<proteinExistence type="inferred from homology"/>
<evidence type="ECO:0000256" key="8">
    <source>
        <dbReference type="ARBA" id="ARBA00048366"/>
    </source>
</evidence>
<keyword evidence="4 9" id="KW-0819">tRNA processing</keyword>
<dbReference type="EC" id="2.7.7.87" evidence="9"/>
<keyword evidence="2 9" id="KW-0963">Cytoplasm</keyword>
<comment type="similarity">
    <text evidence="9">Belongs to the SUA5 family. TsaC subfamily.</text>
</comment>
<dbReference type="STRING" id="314283.MED297_05069"/>
<dbReference type="Proteomes" id="UP000005953">
    <property type="component" value="Unassembled WGS sequence"/>
</dbReference>
<comment type="function">
    <text evidence="9">Required for the formation of a threonylcarbamoyl group on adenosine at position 37 (t(6)A37) in tRNAs that read codons beginning with adenine. Catalyzes the conversion of L-threonine, HCO(3)(-)/CO(2) and ATP to give threonylcarbamoyl-AMP (TC-AMP) as the acyladenylate intermediate, with the release of diphosphate.</text>
</comment>
<keyword evidence="6 9" id="KW-0547">Nucleotide-binding</keyword>
<dbReference type="EMBL" id="AAOE01000042">
    <property type="protein sequence ID" value="EAR07459.1"/>
    <property type="molecule type" value="Genomic_DNA"/>
</dbReference>
<keyword evidence="12" id="KW-1185">Reference proteome</keyword>